<gene>
    <name evidence="6" type="ORF">BpHYR1_028262</name>
</gene>
<protein>
    <recommendedName>
        <fullName evidence="5">BED-type domain-containing protein</fullName>
    </recommendedName>
</protein>
<dbReference type="Proteomes" id="UP000276133">
    <property type="component" value="Unassembled WGS sequence"/>
</dbReference>
<dbReference type="OrthoDB" id="1607513at2759"/>
<dbReference type="InterPro" id="IPR003656">
    <property type="entry name" value="Znf_BED"/>
</dbReference>
<keyword evidence="2" id="KW-0863">Zinc-finger</keyword>
<comment type="caution">
    <text evidence="6">The sequence shown here is derived from an EMBL/GenBank/DDBJ whole genome shotgun (WGS) entry which is preliminary data.</text>
</comment>
<feature type="domain" description="BED-type" evidence="5">
    <location>
        <begin position="88"/>
        <end position="132"/>
    </location>
</feature>
<feature type="compositionally biased region" description="Basic and acidic residues" evidence="4">
    <location>
        <begin position="27"/>
        <end position="36"/>
    </location>
</feature>
<proteinExistence type="predicted"/>
<dbReference type="AlphaFoldDB" id="A0A3M7RWZ1"/>
<feature type="compositionally biased region" description="Polar residues" evidence="4">
    <location>
        <begin position="1"/>
        <end position="18"/>
    </location>
</feature>
<evidence type="ECO:0000256" key="4">
    <source>
        <dbReference type="SAM" id="MobiDB-lite"/>
    </source>
</evidence>
<evidence type="ECO:0000313" key="7">
    <source>
        <dbReference type="Proteomes" id="UP000276133"/>
    </source>
</evidence>
<reference evidence="6 7" key="1">
    <citation type="journal article" date="2018" name="Sci. Rep.">
        <title>Genomic signatures of local adaptation to the degree of environmental predictability in rotifers.</title>
        <authorList>
            <person name="Franch-Gras L."/>
            <person name="Hahn C."/>
            <person name="Garcia-Roger E.M."/>
            <person name="Carmona M.J."/>
            <person name="Serra M."/>
            <person name="Gomez A."/>
        </authorList>
    </citation>
    <scope>NUCLEOTIDE SEQUENCE [LARGE SCALE GENOMIC DNA]</scope>
    <source>
        <strain evidence="6">HYR1</strain>
    </source>
</reference>
<dbReference type="Pfam" id="PF02892">
    <property type="entry name" value="zf-BED"/>
    <property type="match status" value="1"/>
</dbReference>
<evidence type="ECO:0000256" key="2">
    <source>
        <dbReference type="ARBA" id="ARBA00022771"/>
    </source>
</evidence>
<evidence type="ECO:0000256" key="1">
    <source>
        <dbReference type="ARBA" id="ARBA00022723"/>
    </source>
</evidence>
<organism evidence="6 7">
    <name type="scientific">Brachionus plicatilis</name>
    <name type="common">Marine rotifer</name>
    <name type="synonym">Brachionus muelleri</name>
    <dbReference type="NCBI Taxonomy" id="10195"/>
    <lineage>
        <taxon>Eukaryota</taxon>
        <taxon>Metazoa</taxon>
        <taxon>Spiralia</taxon>
        <taxon>Gnathifera</taxon>
        <taxon>Rotifera</taxon>
        <taxon>Eurotatoria</taxon>
        <taxon>Monogononta</taxon>
        <taxon>Pseudotrocha</taxon>
        <taxon>Ploima</taxon>
        <taxon>Brachionidae</taxon>
        <taxon>Brachionus</taxon>
    </lineage>
</organism>
<dbReference type="GO" id="GO:0008270">
    <property type="term" value="F:zinc ion binding"/>
    <property type="evidence" value="ECO:0007669"/>
    <property type="project" value="UniProtKB-KW"/>
</dbReference>
<keyword evidence="7" id="KW-1185">Reference proteome</keyword>
<sequence>MGKQKNFNEGTSRPVSSSRLKKHSRKNKDNSKKNADEYNDAEMETEIAEVNGVVENVEIVENVENVEIVENVENVEIVENVENEESMEVYKHFKLVLELQSTKIYQCNLCLKNYKAAKNSDSNLRKHLGGVHNMDVLYASQVTASKKIEIDSQRRKELNKAVLECIIIDSRPFGDFSKSGMKHFLSKAVPGFTQQNRNLITKKLEKRYIE</sequence>
<dbReference type="GO" id="GO:0003677">
    <property type="term" value="F:DNA binding"/>
    <property type="evidence" value="ECO:0007669"/>
    <property type="project" value="InterPro"/>
</dbReference>
<name>A0A3M7RWZ1_BRAPC</name>
<evidence type="ECO:0000259" key="5">
    <source>
        <dbReference type="Pfam" id="PF02892"/>
    </source>
</evidence>
<keyword evidence="3" id="KW-0862">Zinc</keyword>
<evidence type="ECO:0000313" key="6">
    <source>
        <dbReference type="EMBL" id="RNA27827.1"/>
    </source>
</evidence>
<dbReference type="EMBL" id="REGN01002485">
    <property type="protein sequence ID" value="RNA27827.1"/>
    <property type="molecule type" value="Genomic_DNA"/>
</dbReference>
<evidence type="ECO:0000256" key="3">
    <source>
        <dbReference type="ARBA" id="ARBA00022833"/>
    </source>
</evidence>
<accession>A0A3M7RWZ1</accession>
<feature type="region of interest" description="Disordered" evidence="4">
    <location>
        <begin position="1"/>
        <end position="41"/>
    </location>
</feature>
<keyword evidence="1" id="KW-0479">Metal-binding</keyword>